<dbReference type="Pfam" id="PF00205">
    <property type="entry name" value="TPP_enzyme_M"/>
    <property type="match status" value="1"/>
</dbReference>
<name>A0A9X9XBJ6_9PROT</name>
<dbReference type="RefSeq" id="WP_211846613.1">
    <property type="nucleotide sequence ID" value="NZ_JAAEDL010000009.1"/>
</dbReference>
<reference evidence="10" key="1">
    <citation type="submission" date="2020-01" db="EMBL/GenBank/DDBJ databases">
        <authorList>
            <person name="Rat A."/>
        </authorList>
    </citation>
    <scope>NUCLEOTIDE SEQUENCE</scope>
    <source>
        <strain evidence="10">LMG 31228</strain>
    </source>
</reference>
<comment type="cofactor">
    <cofactor evidence="1">
        <name>Mg(2+)</name>
        <dbReference type="ChEBI" id="CHEBI:18420"/>
    </cofactor>
</comment>
<dbReference type="InterPro" id="IPR045229">
    <property type="entry name" value="TPP_enz"/>
</dbReference>
<feature type="domain" description="Thiamine pyrophosphate enzyme TPP-binding" evidence="8">
    <location>
        <begin position="407"/>
        <end position="552"/>
    </location>
</feature>
<dbReference type="PANTHER" id="PTHR18968">
    <property type="entry name" value="THIAMINE PYROPHOSPHATE ENZYMES"/>
    <property type="match status" value="1"/>
</dbReference>
<dbReference type="Gene3D" id="3.40.50.970">
    <property type="match status" value="2"/>
</dbReference>
<dbReference type="CDD" id="cd00568">
    <property type="entry name" value="TPP_enzymes"/>
    <property type="match status" value="1"/>
</dbReference>
<evidence type="ECO:0000256" key="4">
    <source>
        <dbReference type="ARBA" id="ARBA00022723"/>
    </source>
</evidence>
<evidence type="ECO:0000259" key="9">
    <source>
        <dbReference type="Pfam" id="PF02776"/>
    </source>
</evidence>
<evidence type="ECO:0000256" key="6">
    <source>
        <dbReference type="RuleBase" id="RU362132"/>
    </source>
</evidence>
<feature type="domain" description="Thiamine pyrophosphate enzyme central" evidence="7">
    <location>
        <begin position="198"/>
        <end position="337"/>
    </location>
</feature>
<keyword evidence="11" id="KW-1185">Reference proteome</keyword>
<dbReference type="PROSITE" id="PS00187">
    <property type="entry name" value="TPP_ENZYMES"/>
    <property type="match status" value="1"/>
</dbReference>
<dbReference type="CDD" id="cd07035">
    <property type="entry name" value="TPP_PYR_POX_like"/>
    <property type="match status" value="1"/>
</dbReference>
<accession>A0A9X9XBJ6</accession>
<evidence type="ECO:0000259" key="8">
    <source>
        <dbReference type="Pfam" id="PF02775"/>
    </source>
</evidence>
<evidence type="ECO:0000256" key="2">
    <source>
        <dbReference type="ARBA" id="ARBA00001964"/>
    </source>
</evidence>
<dbReference type="InterPro" id="IPR011766">
    <property type="entry name" value="TPP_enzyme_TPP-bd"/>
</dbReference>
<dbReference type="GO" id="GO:0009097">
    <property type="term" value="P:isoleucine biosynthetic process"/>
    <property type="evidence" value="ECO:0007669"/>
    <property type="project" value="TreeGrafter"/>
</dbReference>
<evidence type="ECO:0000313" key="10">
    <source>
        <dbReference type="EMBL" id="MBR0681082.1"/>
    </source>
</evidence>
<dbReference type="InterPro" id="IPR012000">
    <property type="entry name" value="Thiamin_PyroP_enz_cen_dom"/>
</dbReference>
<protein>
    <submittedName>
        <fullName evidence="10">Acetolactate synthase catalytic subunit</fullName>
    </submittedName>
</protein>
<dbReference type="Pfam" id="PF02775">
    <property type="entry name" value="TPP_enzyme_C"/>
    <property type="match status" value="1"/>
</dbReference>
<keyword evidence="4" id="KW-0479">Metal-binding</keyword>
<dbReference type="InterPro" id="IPR029061">
    <property type="entry name" value="THDP-binding"/>
</dbReference>
<comment type="caution">
    <text evidence="10">The sequence shown here is derived from an EMBL/GenBank/DDBJ whole genome shotgun (WGS) entry which is preliminary data.</text>
</comment>
<evidence type="ECO:0000313" key="11">
    <source>
        <dbReference type="Proteomes" id="UP001138709"/>
    </source>
</evidence>
<dbReference type="InterPro" id="IPR012001">
    <property type="entry name" value="Thiamin_PyroP_enz_TPP-bd_dom"/>
</dbReference>
<proteinExistence type="inferred from homology"/>
<dbReference type="InterPro" id="IPR000399">
    <property type="entry name" value="TPP-bd_CS"/>
</dbReference>
<evidence type="ECO:0000259" key="7">
    <source>
        <dbReference type="Pfam" id="PF00205"/>
    </source>
</evidence>
<dbReference type="Pfam" id="PF02776">
    <property type="entry name" value="TPP_enzyme_N"/>
    <property type="match status" value="1"/>
</dbReference>
<evidence type="ECO:0000256" key="5">
    <source>
        <dbReference type="ARBA" id="ARBA00023052"/>
    </source>
</evidence>
<dbReference type="SUPFAM" id="SSF52518">
    <property type="entry name" value="Thiamin diphosphate-binding fold (THDP-binding)"/>
    <property type="match status" value="2"/>
</dbReference>
<dbReference type="EMBL" id="JAAEDL010000009">
    <property type="protein sequence ID" value="MBR0681082.1"/>
    <property type="molecule type" value="Genomic_DNA"/>
</dbReference>
<dbReference type="GO" id="GO:0050660">
    <property type="term" value="F:flavin adenine dinucleotide binding"/>
    <property type="evidence" value="ECO:0007669"/>
    <property type="project" value="TreeGrafter"/>
</dbReference>
<evidence type="ECO:0000256" key="1">
    <source>
        <dbReference type="ARBA" id="ARBA00001946"/>
    </source>
</evidence>
<reference evidence="10" key="2">
    <citation type="journal article" date="2021" name="Syst. Appl. Microbiol.">
        <title>Roseomonas hellenica sp. nov., isolated from roots of wild-growing Alkanna tinctoria.</title>
        <authorList>
            <person name="Rat A."/>
            <person name="Naranjo H.D."/>
            <person name="Lebbe L."/>
            <person name="Cnockaert M."/>
            <person name="Krigas N."/>
            <person name="Grigoriadou K."/>
            <person name="Maloupa E."/>
            <person name="Willems A."/>
        </authorList>
    </citation>
    <scope>NUCLEOTIDE SEQUENCE</scope>
    <source>
        <strain evidence="10">LMG 31228</strain>
    </source>
</reference>
<dbReference type="PANTHER" id="PTHR18968:SF166">
    <property type="entry name" value="2-HYDROXYACYL-COA LYASE 2"/>
    <property type="match status" value="1"/>
</dbReference>
<keyword evidence="5 6" id="KW-0786">Thiamine pyrophosphate</keyword>
<dbReference type="InterPro" id="IPR029035">
    <property type="entry name" value="DHS-like_NAD/FAD-binding_dom"/>
</dbReference>
<dbReference type="GO" id="GO:0003984">
    <property type="term" value="F:acetolactate synthase activity"/>
    <property type="evidence" value="ECO:0007669"/>
    <property type="project" value="TreeGrafter"/>
</dbReference>
<dbReference type="AlphaFoldDB" id="A0A9X9XBJ6"/>
<dbReference type="GO" id="GO:0009099">
    <property type="term" value="P:L-valine biosynthetic process"/>
    <property type="evidence" value="ECO:0007669"/>
    <property type="project" value="TreeGrafter"/>
</dbReference>
<dbReference type="GO" id="GO:0030976">
    <property type="term" value="F:thiamine pyrophosphate binding"/>
    <property type="evidence" value="ECO:0007669"/>
    <property type="project" value="InterPro"/>
</dbReference>
<dbReference type="NCBIfam" id="NF004772">
    <property type="entry name" value="PRK06112.1"/>
    <property type="match status" value="1"/>
</dbReference>
<dbReference type="GO" id="GO:0000287">
    <property type="term" value="F:magnesium ion binding"/>
    <property type="evidence" value="ECO:0007669"/>
    <property type="project" value="InterPro"/>
</dbReference>
<feature type="domain" description="Thiamine pyrophosphate enzyme N-terminal TPP-binding" evidence="9">
    <location>
        <begin position="12"/>
        <end position="123"/>
    </location>
</feature>
<comment type="cofactor">
    <cofactor evidence="2">
        <name>thiamine diphosphate</name>
        <dbReference type="ChEBI" id="CHEBI:58937"/>
    </cofactor>
</comment>
<dbReference type="Gene3D" id="3.40.50.1220">
    <property type="entry name" value="TPP-binding domain"/>
    <property type="match status" value="1"/>
</dbReference>
<dbReference type="Proteomes" id="UP001138709">
    <property type="component" value="Unassembled WGS sequence"/>
</dbReference>
<organism evidence="10 11">
    <name type="scientific">Neoroseomonas eburnea</name>
    <dbReference type="NCBI Taxonomy" id="1346889"/>
    <lineage>
        <taxon>Bacteria</taxon>
        <taxon>Pseudomonadati</taxon>
        <taxon>Pseudomonadota</taxon>
        <taxon>Alphaproteobacteria</taxon>
        <taxon>Acetobacterales</taxon>
        <taxon>Acetobacteraceae</taxon>
        <taxon>Neoroseomonas</taxon>
    </lineage>
</organism>
<gene>
    <name evidence="10" type="ORF">GXW74_11330</name>
</gene>
<comment type="similarity">
    <text evidence="3 6">Belongs to the TPP enzyme family.</text>
</comment>
<evidence type="ECO:0000256" key="3">
    <source>
        <dbReference type="ARBA" id="ARBA00007812"/>
    </source>
</evidence>
<dbReference type="SUPFAM" id="SSF52467">
    <property type="entry name" value="DHS-like NAD/FAD-binding domain"/>
    <property type="match status" value="1"/>
</dbReference>
<dbReference type="GO" id="GO:0005948">
    <property type="term" value="C:acetolactate synthase complex"/>
    <property type="evidence" value="ECO:0007669"/>
    <property type="project" value="TreeGrafter"/>
</dbReference>
<sequence length="573" mass="60772">MPDTGAPANATVALRLAEAFARHGVTVTFGQSLPSAFHLASPHAGIRQTVYRQENMGGTMADGYARISRKVGVVTAQNGPAATLLVPPLAEAMKASVPVIALVQEVNRDTADRNAFQELDHIRMFDAVAKFVRRIDRADRLDDYVDMAFTAATSGRPGPAVLLVPADLLLEQAAASSRRRASLGAFPLDRTLADPARIAEAAALLAKAARPLVIAGGGVHLSGAAEELAALQQDAHLPVATTFMGKGSVDETHPLSLGVVGNTMGLGARTRDLRPMVEGADVVLLVGNRTNQNGTDSWTLYPRGARYIHIDPDPIEIGRNYEALRLAGDAKLTLAALREAMLAQDLSARAAARPKVEVEIGKAIDGWRNLVAGVTTRDGGPVRPERIAAEIDRRLPADGIMVADASYSSNWINIYMTARRAGQRFLTPRGLAGLGWGVPLAIGAQVAAPDSRVVCLCGDGGFGHSWAELETLRRLKLPVTVVVLNNGILGFQKHAEDTKYGDHTIACDFAEVDHAAIARACGVAGLRVERGEDVGPALDAAFASGKPALIEVMTDPDAKPPLTMYHGHYPEPF</sequence>